<proteinExistence type="predicted"/>
<gene>
    <name evidence="1" type="ORF">BJX66DRAFT_278749</name>
</gene>
<sequence length="173" mass="19826">MELRATHIHLARKEQWNVCDRLQDNLGLSGEDSDARLVTILTRFRNPLSDSKGKDVFENVDWRFGRGPITGAWIIYTRDEQPGLVLITWTGYDPYFLLYPNMSTSSKMPPDVIKPTADEDRLSGGRSEFEDGTVEELGYVPVYRRVFRFAANLCMVIALTSYGMIPIRQHTFC</sequence>
<accession>A0ABR4FX48</accession>
<name>A0ABR4FX48_9EURO</name>
<reference evidence="1 2" key="1">
    <citation type="submission" date="2024-07" db="EMBL/GenBank/DDBJ databases">
        <title>Section-level genome sequencing and comparative genomics of Aspergillus sections Usti and Cavernicolus.</title>
        <authorList>
            <consortium name="Lawrence Berkeley National Laboratory"/>
            <person name="Nybo J.L."/>
            <person name="Vesth T.C."/>
            <person name="Theobald S."/>
            <person name="Frisvad J.C."/>
            <person name="Larsen T.O."/>
            <person name="Kjaerboelling I."/>
            <person name="Rothschild-Mancinelli K."/>
            <person name="Lyhne E.K."/>
            <person name="Kogle M.E."/>
            <person name="Barry K."/>
            <person name="Clum A."/>
            <person name="Na H."/>
            <person name="Ledsgaard L."/>
            <person name="Lin J."/>
            <person name="Lipzen A."/>
            <person name="Kuo A."/>
            <person name="Riley R."/>
            <person name="Mondo S."/>
            <person name="Labutti K."/>
            <person name="Haridas S."/>
            <person name="Pangalinan J."/>
            <person name="Salamov A.A."/>
            <person name="Simmons B.A."/>
            <person name="Magnuson J.K."/>
            <person name="Chen J."/>
            <person name="Drula E."/>
            <person name="Henrissat B."/>
            <person name="Wiebenga A."/>
            <person name="Lubbers R.J."/>
            <person name="Gomes A.C."/>
            <person name="Makela M.R."/>
            <person name="Stajich J."/>
            <person name="Grigoriev I.V."/>
            <person name="Mortensen U.H."/>
            <person name="De Vries R.P."/>
            <person name="Baker S.E."/>
            <person name="Andersen M.R."/>
        </authorList>
    </citation>
    <scope>NUCLEOTIDE SEQUENCE [LARGE SCALE GENOMIC DNA]</scope>
    <source>
        <strain evidence="1 2">CBS 209.92</strain>
    </source>
</reference>
<dbReference type="Proteomes" id="UP001610563">
    <property type="component" value="Unassembled WGS sequence"/>
</dbReference>
<dbReference type="EMBL" id="JBFTWV010000090">
    <property type="protein sequence ID" value="KAL2787820.1"/>
    <property type="molecule type" value="Genomic_DNA"/>
</dbReference>
<evidence type="ECO:0000313" key="2">
    <source>
        <dbReference type="Proteomes" id="UP001610563"/>
    </source>
</evidence>
<keyword evidence="2" id="KW-1185">Reference proteome</keyword>
<protein>
    <submittedName>
        <fullName evidence="1">Uncharacterized protein</fullName>
    </submittedName>
</protein>
<evidence type="ECO:0000313" key="1">
    <source>
        <dbReference type="EMBL" id="KAL2787820.1"/>
    </source>
</evidence>
<organism evidence="1 2">
    <name type="scientific">Aspergillus keveii</name>
    <dbReference type="NCBI Taxonomy" id="714993"/>
    <lineage>
        <taxon>Eukaryota</taxon>
        <taxon>Fungi</taxon>
        <taxon>Dikarya</taxon>
        <taxon>Ascomycota</taxon>
        <taxon>Pezizomycotina</taxon>
        <taxon>Eurotiomycetes</taxon>
        <taxon>Eurotiomycetidae</taxon>
        <taxon>Eurotiales</taxon>
        <taxon>Aspergillaceae</taxon>
        <taxon>Aspergillus</taxon>
        <taxon>Aspergillus subgen. Nidulantes</taxon>
    </lineage>
</organism>
<comment type="caution">
    <text evidence="1">The sequence shown here is derived from an EMBL/GenBank/DDBJ whole genome shotgun (WGS) entry which is preliminary data.</text>
</comment>